<accession>A0A3B5LMI2</accession>
<dbReference type="PANTHER" id="PTHR46186">
    <property type="entry name" value="CYSTATIN"/>
    <property type="match status" value="1"/>
</dbReference>
<evidence type="ECO:0000256" key="2">
    <source>
        <dbReference type="ARBA" id="ARBA00023157"/>
    </source>
</evidence>
<sequence>ITIMWKIVFVLLSALLAVEGSLVGGATDIDIHSDGVQNALNFAVAQHNRGNNDMFLRKAAEVVKAQVQVVAGLKYILTVKMVKTSCRKNTLNQVCDAQRLPDNAASYQCKFTVWSRPWINDIRMTEERYNNSSQA</sequence>
<feature type="chain" id="PRO_5018779180" description="Cystatin domain-containing protein" evidence="3">
    <location>
        <begin position="21"/>
        <end position="135"/>
    </location>
</feature>
<dbReference type="SMART" id="SM00043">
    <property type="entry name" value="CY"/>
    <property type="match status" value="1"/>
</dbReference>
<evidence type="ECO:0000313" key="6">
    <source>
        <dbReference type="Proteomes" id="UP000261380"/>
    </source>
</evidence>
<dbReference type="InterPro" id="IPR046350">
    <property type="entry name" value="Cystatin_sf"/>
</dbReference>
<dbReference type="CDD" id="cd00042">
    <property type="entry name" value="CY"/>
    <property type="match status" value="1"/>
</dbReference>
<comment type="similarity">
    <text evidence="1">Belongs to the cystatin family.</text>
</comment>
<proteinExistence type="inferred from homology"/>
<reference evidence="5" key="2">
    <citation type="submission" date="2025-09" db="UniProtKB">
        <authorList>
            <consortium name="Ensembl"/>
        </authorList>
    </citation>
    <scope>IDENTIFICATION</scope>
</reference>
<reference evidence="5" key="1">
    <citation type="submission" date="2025-08" db="UniProtKB">
        <authorList>
            <consortium name="Ensembl"/>
        </authorList>
    </citation>
    <scope>IDENTIFICATION</scope>
</reference>
<keyword evidence="6" id="KW-1185">Reference proteome</keyword>
<feature type="domain" description="Cystatin" evidence="4">
    <location>
        <begin position="21"/>
        <end position="130"/>
    </location>
</feature>
<dbReference type="GO" id="GO:0005615">
    <property type="term" value="C:extracellular space"/>
    <property type="evidence" value="ECO:0007669"/>
    <property type="project" value="TreeGrafter"/>
</dbReference>
<evidence type="ECO:0000256" key="3">
    <source>
        <dbReference type="SAM" id="SignalP"/>
    </source>
</evidence>
<dbReference type="Ensembl" id="ENSXCOT00000012068.1">
    <property type="protein sequence ID" value="ENSXCOP00000011930.1"/>
    <property type="gene ID" value="ENSXCOG00000008545.1"/>
</dbReference>
<dbReference type="GO" id="GO:0005737">
    <property type="term" value="C:cytoplasm"/>
    <property type="evidence" value="ECO:0007669"/>
    <property type="project" value="TreeGrafter"/>
</dbReference>
<dbReference type="InterPro" id="IPR018073">
    <property type="entry name" value="Prot_inh_cystat_CS"/>
</dbReference>
<dbReference type="GO" id="GO:0031982">
    <property type="term" value="C:vesicle"/>
    <property type="evidence" value="ECO:0007669"/>
    <property type="project" value="TreeGrafter"/>
</dbReference>
<dbReference type="PROSITE" id="PS00287">
    <property type="entry name" value="CYSTATIN"/>
    <property type="match status" value="1"/>
</dbReference>
<dbReference type="SUPFAM" id="SSF54403">
    <property type="entry name" value="Cystatin/monellin"/>
    <property type="match status" value="1"/>
</dbReference>
<organism evidence="5 6">
    <name type="scientific">Xiphophorus couchianus</name>
    <name type="common">Monterrey platyfish</name>
    <dbReference type="NCBI Taxonomy" id="32473"/>
    <lineage>
        <taxon>Eukaryota</taxon>
        <taxon>Metazoa</taxon>
        <taxon>Chordata</taxon>
        <taxon>Craniata</taxon>
        <taxon>Vertebrata</taxon>
        <taxon>Euteleostomi</taxon>
        <taxon>Actinopterygii</taxon>
        <taxon>Neopterygii</taxon>
        <taxon>Teleostei</taxon>
        <taxon>Neoteleostei</taxon>
        <taxon>Acanthomorphata</taxon>
        <taxon>Ovalentaria</taxon>
        <taxon>Atherinomorphae</taxon>
        <taxon>Cyprinodontiformes</taxon>
        <taxon>Poeciliidae</taxon>
        <taxon>Poeciliinae</taxon>
        <taxon>Xiphophorus</taxon>
    </lineage>
</organism>
<name>A0A3B5LMI2_9TELE</name>
<dbReference type="STRING" id="32473.ENSXCOP00000011930"/>
<dbReference type="FunFam" id="3.10.450.10:FF:000004">
    <property type="entry name" value="Cystatin C"/>
    <property type="match status" value="1"/>
</dbReference>
<protein>
    <recommendedName>
        <fullName evidence="4">Cystatin domain-containing protein</fullName>
    </recommendedName>
</protein>
<evidence type="ECO:0000313" key="5">
    <source>
        <dbReference type="Ensembl" id="ENSXCOP00000011930.1"/>
    </source>
</evidence>
<keyword evidence="3" id="KW-0732">Signal</keyword>
<dbReference type="PANTHER" id="PTHR46186:SF12">
    <property type="entry name" value="CYSTATIN C (AMYLOID ANGIOPATHY AND CEREBRAL HEMORRHAGE)-RELATED"/>
    <property type="match status" value="1"/>
</dbReference>
<dbReference type="AlphaFoldDB" id="A0A3B5LMI2"/>
<feature type="signal peptide" evidence="3">
    <location>
        <begin position="1"/>
        <end position="20"/>
    </location>
</feature>
<dbReference type="InterPro" id="IPR000010">
    <property type="entry name" value="Cystatin_dom"/>
</dbReference>
<dbReference type="Proteomes" id="UP000261380">
    <property type="component" value="Unplaced"/>
</dbReference>
<keyword evidence="2" id="KW-1015">Disulfide bond</keyword>
<evidence type="ECO:0000259" key="4">
    <source>
        <dbReference type="SMART" id="SM00043"/>
    </source>
</evidence>
<dbReference type="Gene3D" id="3.10.450.10">
    <property type="match status" value="1"/>
</dbReference>
<dbReference type="Pfam" id="PF00031">
    <property type="entry name" value="Cystatin"/>
    <property type="match status" value="1"/>
</dbReference>
<dbReference type="GO" id="GO:0004869">
    <property type="term" value="F:cysteine-type endopeptidase inhibitor activity"/>
    <property type="evidence" value="ECO:0007669"/>
    <property type="project" value="InterPro"/>
</dbReference>
<evidence type="ECO:0000256" key="1">
    <source>
        <dbReference type="ARBA" id="ARBA00009403"/>
    </source>
</evidence>
<dbReference type="GeneTree" id="ENSGT00940000154755"/>